<keyword evidence="5" id="KW-0547">Nucleotide-binding</keyword>
<dbReference type="InterPro" id="IPR008995">
    <property type="entry name" value="Mo/tungstate-bd_C_term_dom"/>
</dbReference>
<organism evidence="15 16">
    <name type="scientific">Corynebacterium massiliense DSM 45435</name>
    <dbReference type="NCBI Taxonomy" id="1121364"/>
    <lineage>
        <taxon>Bacteria</taxon>
        <taxon>Bacillati</taxon>
        <taxon>Actinomycetota</taxon>
        <taxon>Actinomycetes</taxon>
        <taxon>Mycobacteriales</taxon>
        <taxon>Corynebacteriaceae</taxon>
        <taxon>Corynebacterium</taxon>
    </lineage>
</organism>
<evidence type="ECO:0000259" key="13">
    <source>
        <dbReference type="PROSITE" id="PS50893"/>
    </source>
</evidence>
<keyword evidence="6" id="KW-0067">ATP-binding</keyword>
<evidence type="ECO:0000259" key="14">
    <source>
        <dbReference type="PROSITE" id="PS50928"/>
    </source>
</evidence>
<gene>
    <name evidence="15" type="primary">cysW</name>
    <name evidence="15" type="ORF">CMASS_04355</name>
</gene>
<dbReference type="SUPFAM" id="SSF161098">
    <property type="entry name" value="MetI-like"/>
    <property type="match status" value="1"/>
</dbReference>
<evidence type="ECO:0000256" key="8">
    <source>
        <dbReference type="ARBA" id="ARBA00023032"/>
    </source>
</evidence>
<evidence type="ECO:0000256" key="3">
    <source>
        <dbReference type="ARBA" id="ARBA00022448"/>
    </source>
</evidence>
<dbReference type="SMART" id="SM00382">
    <property type="entry name" value="AAA"/>
    <property type="match status" value="1"/>
</dbReference>
<evidence type="ECO:0000256" key="12">
    <source>
        <dbReference type="SAM" id="MobiDB-lite"/>
    </source>
</evidence>
<comment type="similarity">
    <text evidence="11">Belongs to the binding-protein-dependent transport system permease family.</text>
</comment>
<dbReference type="InterPro" id="IPR003593">
    <property type="entry name" value="AAA+_ATPase"/>
</dbReference>
<evidence type="ECO:0000256" key="2">
    <source>
        <dbReference type="ARBA" id="ARBA00011779"/>
    </source>
</evidence>
<dbReference type="CDD" id="cd06261">
    <property type="entry name" value="TM_PBP2"/>
    <property type="match status" value="1"/>
</dbReference>
<dbReference type="InterPro" id="IPR005667">
    <property type="entry name" value="Sulph_transpt2"/>
</dbReference>
<dbReference type="EMBL" id="CP063189">
    <property type="protein sequence ID" value="WCZ32321.1"/>
    <property type="molecule type" value="Genomic_DNA"/>
</dbReference>
<accession>A0ABY7U7E9</accession>
<feature type="region of interest" description="Disordered" evidence="12">
    <location>
        <begin position="1"/>
        <end position="21"/>
    </location>
</feature>
<name>A0ABY7U7E9_9CORY</name>
<feature type="transmembrane region" description="Helical" evidence="11">
    <location>
        <begin position="79"/>
        <end position="102"/>
    </location>
</feature>
<keyword evidence="3 11" id="KW-0813">Transport</keyword>
<evidence type="ECO:0000256" key="7">
    <source>
        <dbReference type="ARBA" id="ARBA00022989"/>
    </source>
</evidence>
<evidence type="ECO:0000256" key="4">
    <source>
        <dbReference type="ARBA" id="ARBA00022692"/>
    </source>
</evidence>
<feature type="transmembrane region" description="Helical" evidence="11">
    <location>
        <begin position="260"/>
        <end position="284"/>
    </location>
</feature>
<dbReference type="Pfam" id="PF00528">
    <property type="entry name" value="BPD_transp_1"/>
    <property type="match status" value="1"/>
</dbReference>
<comment type="subcellular location">
    <subcellularLocation>
        <location evidence="11">Cell membrane</location>
        <topology evidence="11">Multi-pass membrane protein</topology>
    </subcellularLocation>
    <subcellularLocation>
        <location evidence="1">Membrane</location>
        <topology evidence="1">Multi-pass membrane protein</topology>
    </subcellularLocation>
</comment>
<feature type="domain" description="ABC transporter" evidence="13">
    <location>
        <begin position="295"/>
        <end position="522"/>
    </location>
</feature>
<proteinExistence type="inferred from homology"/>
<dbReference type="InterPro" id="IPR000515">
    <property type="entry name" value="MetI-like"/>
</dbReference>
<dbReference type="Pfam" id="PF00005">
    <property type="entry name" value="ABC_tran"/>
    <property type="match status" value="1"/>
</dbReference>
<keyword evidence="8" id="KW-0764">Sulfate transport</keyword>
<dbReference type="PANTHER" id="PTHR30406">
    <property type="entry name" value="SULFATE TRANSPORT SYSTEM PERMEASE PROTEIN"/>
    <property type="match status" value="1"/>
</dbReference>
<dbReference type="Proteomes" id="UP001220064">
    <property type="component" value="Chromosome"/>
</dbReference>
<comment type="function">
    <text evidence="10">Part of the ABC transporter complex CysAWTP (TC 3.A.1.6.1) involved in sulfate/thiosulfate import. Probably responsible for the translocation of the substrate across the membrane.</text>
</comment>
<evidence type="ECO:0000256" key="5">
    <source>
        <dbReference type="ARBA" id="ARBA00022741"/>
    </source>
</evidence>
<feature type="transmembrane region" description="Helical" evidence="11">
    <location>
        <begin position="114"/>
        <end position="135"/>
    </location>
</feature>
<evidence type="ECO:0000256" key="11">
    <source>
        <dbReference type="RuleBase" id="RU363032"/>
    </source>
</evidence>
<dbReference type="PROSITE" id="PS50928">
    <property type="entry name" value="ABC_TM1"/>
    <property type="match status" value="1"/>
</dbReference>
<keyword evidence="16" id="KW-1185">Reference proteome</keyword>
<keyword evidence="9 11" id="KW-0472">Membrane</keyword>
<reference evidence="15 16" key="1">
    <citation type="submission" date="2020-10" db="EMBL/GenBank/DDBJ databases">
        <title>Complete genome sequence of Corynebacterium massiliense DSM 45435, type strain of Corynebacterium massiliense.</title>
        <authorList>
            <person name="Busche T."/>
            <person name="Kalinowski J."/>
            <person name="Ruckert C."/>
        </authorList>
    </citation>
    <scope>NUCLEOTIDE SEQUENCE [LARGE SCALE GENOMIC DNA]</scope>
    <source>
        <strain evidence="15 16">DSM 45435</strain>
    </source>
</reference>
<protein>
    <submittedName>
        <fullName evidence="15">Sulfate transport system permease protein CysW</fullName>
    </submittedName>
</protein>
<feature type="transmembrane region" description="Helical" evidence="11">
    <location>
        <begin position="200"/>
        <end position="222"/>
    </location>
</feature>
<evidence type="ECO:0000256" key="10">
    <source>
        <dbReference type="ARBA" id="ARBA00025323"/>
    </source>
</evidence>
<dbReference type="SUPFAM" id="SSF50331">
    <property type="entry name" value="MOP-like"/>
    <property type="match status" value="1"/>
</dbReference>
<dbReference type="RefSeq" id="WP_022862484.1">
    <property type="nucleotide sequence ID" value="NZ_ATVG01000002.1"/>
</dbReference>
<dbReference type="Gene3D" id="1.10.3720.10">
    <property type="entry name" value="MetI-like"/>
    <property type="match status" value="1"/>
</dbReference>
<evidence type="ECO:0000313" key="15">
    <source>
        <dbReference type="EMBL" id="WCZ32321.1"/>
    </source>
</evidence>
<dbReference type="InterPro" id="IPR003439">
    <property type="entry name" value="ABC_transporter-like_ATP-bd"/>
</dbReference>
<evidence type="ECO:0000256" key="9">
    <source>
        <dbReference type="ARBA" id="ARBA00023136"/>
    </source>
</evidence>
<keyword evidence="4 11" id="KW-0812">Transmembrane</keyword>
<evidence type="ECO:0000256" key="6">
    <source>
        <dbReference type="ARBA" id="ARBA00022840"/>
    </source>
</evidence>
<feature type="domain" description="ABC transmembrane type-1" evidence="14">
    <location>
        <begin position="77"/>
        <end position="281"/>
    </location>
</feature>
<dbReference type="InterPro" id="IPR035906">
    <property type="entry name" value="MetI-like_sf"/>
</dbReference>
<dbReference type="PANTHER" id="PTHR30406:SF8">
    <property type="entry name" value="SULFATE TRANSPORT SYSTEM PERMEASE PROTEIN CYST"/>
    <property type="match status" value="1"/>
</dbReference>
<dbReference type="InterPro" id="IPR027417">
    <property type="entry name" value="P-loop_NTPase"/>
</dbReference>
<feature type="transmembrane region" description="Helical" evidence="11">
    <location>
        <begin position="37"/>
        <end position="59"/>
    </location>
</feature>
<dbReference type="SUPFAM" id="SSF52540">
    <property type="entry name" value="P-loop containing nucleoside triphosphate hydrolases"/>
    <property type="match status" value="1"/>
</dbReference>
<sequence>MRANARPSRAPRTERTPLTKRAPSVNPAALWPIPGPLWAIAAMAVVYLVAPIVALASRVPWGDITAVMATPETRDLLSLTLRAAVWSTAIALLLGVSLALALQRLRQGSAVVRALVLLPLAMPPVVSGLALTALLGRRGLLAPILDALGLQFGFAFPGVVAAHVFITLPFVVVTADSALGQLDGEILAAARSVGLGRWRMLRHIILPAVAPALLTGGCLAFARSLGEFGTTLTFAGSMPGVTRTMPLGIYLAREVSEDNAYALSAVLIGLAVACLALTALPALWRRSPRPTARTIREMDIPQLAELTRPLPQSGIPHPAIEVGDGDTITRFRPGKVTAIAGPNGSGKTTLAGTIAGRLTGLPVRVPEDARIVLLTQRPGLPRTTTVRGAITMVTRDAARTAALLGAAGLAELADVRVPALSGGQAAQVALVRALAARPDVIILDEPLAAIDVAGAARWRQFIRHVADTDGSQRTVLMVTHDAVDLRMLASDLAVLEGGEVVAHGPAPELMAAPPTDFVAALAGLNRVAGTVVDAPAANTDLVCVRAGEGADSAVLYARTHASATDLTPGGRVFVVFPPEALRLHTDAEGAPGTVVAVTANSAASLQVTVDALDTQLVAHLPWASAGDIHLGGIHPGDSCAVSVESGAATAY</sequence>
<dbReference type="Gene3D" id="3.40.50.300">
    <property type="entry name" value="P-loop containing nucleotide triphosphate hydrolases"/>
    <property type="match status" value="1"/>
</dbReference>
<comment type="subunit">
    <text evidence="2">The complex is composed of two ATP-binding proteins (CysA), two transmembrane proteins (CysT and CysW) and a solute-binding protein (CysP).</text>
</comment>
<dbReference type="PROSITE" id="PS50893">
    <property type="entry name" value="ABC_TRANSPORTER_2"/>
    <property type="match status" value="1"/>
</dbReference>
<keyword evidence="7 11" id="KW-1133">Transmembrane helix</keyword>
<evidence type="ECO:0000256" key="1">
    <source>
        <dbReference type="ARBA" id="ARBA00004141"/>
    </source>
</evidence>
<evidence type="ECO:0000313" key="16">
    <source>
        <dbReference type="Proteomes" id="UP001220064"/>
    </source>
</evidence>
<feature type="transmembrane region" description="Helical" evidence="11">
    <location>
        <begin position="155"/>
        <end position="179"/>
    </location>
</feature>